<reference evidence="3 4" key="1">
    <citation type="submission" date="2024-08" db="EMBL/GenBank/DDBJ databases">
        <authorList>
            <person name="Lu H."/>
        </authorList>
    </citation>
    <scope>NUCLEOTIDE SEQUENCE [LARGE SCALE GENOMIC DNA]</scope>
    <source>
        <strain evidence="3 4">DXS20W</strain>
    </source>
</reference>
<name>A0ABW7GR79_9BURK</name>
<dbReference type="NCBIfam" id="TIGR02595">
    <property type="entry name" value="PEP_CTERM"/>
    <property type="match status" value="1"/>
</dbReference>
<feature type="chain" id="PRO_5045734242" evidence="1">
    <location>
        <begin position="24"/>
        <end position="252"/>
    </location>
</feature>
<keyword evidence="1" id="KW-0732">Signal</keyword>
<evidence type="ECO:0000256" key="1">
    <source>
        <dbReference type="SAM" id="SignalP"/>
    </source>
</evidence>
<comment type="caution">
    <text evidence="3">The sequence shown here is derived from an EMBL/GenBank/DDBJ whole genome shotgun (WGS) entry which is preliminary data.</text>
</comment>
<dbReference type="RefSeq" id="WP_394513887.1">
    <property type="nucleotide sequence ID" value="NZ_JBIGHX010000010.1"/>
</dbReference>
<evidence type="ECO:0000313" key="3">
    <source>
        <dbReference type="EMBL" id="MFG6464470.1"/>
    </source>
</evidence>
<proteinExistence type="predicted"/>
<evidence type="ECO:0000313" key="4">
    <source>
        <dbReference type="Proteomes" id="UP001606302"/>
    </source>
</evidence>
<organism evidence="3 4">
    <name type="scientific">Pelomonas lactea</name>
    <dbReference type="NCBI Taxonomy" id="3299030"/>
    <lineage>
        <taxon>Bacteria</taxon>
        <taxon>Pseudomonadati</taxon>
        <taxon>Pseudomonadota</taxon>
        <taxon>Betaproteobacteria</taxon>
        <taxon>Burkholderiales</taxon>
        <taxon>Sphaerotilaceae</taxon>
        <taxon>Roseateles</taxon>
    </lineage>
</organism>
<evidence type="ECO:0000259" key="2">
    <source>
        <dbReference type="Pfam" id="PF07589"/>
    </source>
</evidence>
<dbReference type="Proteomes" id="UP001606302">
    <property type="component" value="Unassembled WGS sequence"/>
</dbReference>
<dbReference type="EMBL" id="JBIGHX010000010">
    <property type="protein sequence ID" value="MFG6464470.1"/>
    <property type="molecule type" value="Genomic_DNA"/>
</dbReference>
<dbReference type="InterPro" id="IPR013424">
    <property type="entry name" value="Ice-binding_C"/>
</dbReference>
<feature type="domain" description="Ice-binding protein C-terminal" evidence="2">
    <location>
        <begin position="227"/>
        <end position="249"/>
    </location>
</feature>
<dbReference type="NCBIfam" id="NF038120">
    <property type="entry name" value="PEP_CTERM_QFxxD"/>
    <property type="match status" value="1"/>
</dbReference>
<sequence length="252" mass="26050">MKKLLSSVALAISALTLSVGAQAGVMRAVIDFESPVDPTFAQQLPYLTHGDQFLQPGISNHDVLVTPFSFSPLRQVGDLVGELIAGAGSGSCAGIACPVNNASNFLNIYNDGVLAIESLDGYRFSVKSFKASFIGNGDPTFAVPAALRLTGVLNGVGTDFLAVLSGPDALGNLNFGTYTTTGAFSNTEFDYVLAYALPCLSGSGTGCQAFSSDRGQFAIDDIVIEHVPEPASLALVGLAGLAAVGARRRRPV</sequence>
<keyword evidence="4" id="KW-1185">Reference proteome</keyword>
<gene>
    <name evidence="3" type="ORF">ACG04Q_23065</name>
</gene>
<accession>A0ABW7GR79</accession>
<protein>
    <submittedName>
        <fullName evidence="3">NF038120 family PEP-CTERM protein</fullName>
    </submittedName>
</protein>
<dbReference type="Pfam" id="PF07589">
    <property type="entry name" value="PEP-CTERM"/>
    <property type="match status" value="1"/>
</dbReference>
<feature type="signal peptide" evidence="1">
    <location>
        <begin position="1"/>
        <end position="23"/>
    </location>
</feature>